<dbReference type="PANTHER" id="PTHR45586">
    <property type="entry name" value="TPR REPEAT-CONTAINING PROTEIN PA4667"/>
    <property type="match status" value="1"/>
</dbReference>
<dbReference type="InterPro" id="IPR011990">
    <property type="entry name" value="TPR-like_helical_dom_sf"/>
</dbReference>
<sequence length="350" mass="39804">MIDLLARRASSSSSQAPRRRAGLHLALALTLGLGASACASSGPKVDPEVQRAVHVEAARNHYDIGDLDRAIDQAERALALDEDDINMKLLIAWCYLRRDRKADLLESERIFLGLERRYEDESRAPLGTAIVSERLAMLHRNTAQDIERGLEVPLGKDPQKEIERLRSEEKRLFDRAIERYERLIAEQDDHIEALTGLVRVNTTLGDKESALAYSGRLIATLEAQEIFYSEQLRDQAWDRSVEDDFKRLLRNTTTRLIRAHQLAAELHFDLGRSSLALGHLDQAIERDPNASPELYAQRAQVLLSMERPERALEDLERFIANSSLPVDHPDVQEAWQLRRDARDAIARPDR</sequence>
<keyword evidence="5" id="KW-1185">Reference proteome</keyword>
<dbReference type="Proteomes" id="UP000319342">
    <property type="component" value="Chromosome"/>
</dbReference>
<dbReference type="SUPFAM" id="SSF48452">
    <property type="entry name" value="TPR-like"/>
    <property type="match status" value="1"/>
</dbReference>
<dbReference type="RefSeq" id="WP_145187106.1">
    <property type="nucleotide sequence ID" value="NZ_CP036290.1"/>
</dbReference>
<accession>A0A518D057</accession>
<keyword evidence="1" id="KW-0677">Repeat</keyword>
<dbReference type="InterPro" id="IPR019734">
    <property type="entry name" value="TPR_rpt"/>
</dbReference>
<dbReference type="SMART" id="SM00028">
    <property type="entry name" value="TPR"/>
    <property type="match status" value="3"/>
</dbReference>
<proteinExistence type="predicted"/>
<evidence type="ECO:0000256" key="3">
    <source>
        <dbReference type="PROSITE-ProRule" id="PRU00339"/>
    </source>
</evidence>
<dbReference type="Pfam" id="PF13432">
    <property type="entry name" value="TPR_16"/>
    <property type="match status" value="1"/>
</dbReference>
<dbReference type="Gene3D" id="1.25.40.10">
    <property type="entry name" value="Tetratricopeptide repeat domain"/>
    <property type="match status" value="2"/>
</dbReference>
<dbReference type="PROSITE" id="PS50005">
    <property type="entry name" value="TPR"/>
    <property type="match status" value="1"/>
</dbReference>
<evidence type="ECO:0000256" key="2">
    <source>
        <dbReference type="ARBA" id="ARBA00022803"/>
    </source>
</evidence>
<reference evidence="4 5" key="1">
    <citation type="submission" date="2019-02" db="EMBL/GenBank/DDBJ databases">
        <title>Deep-cultivation of Planctomycetes and their phenomic and genomic characterization uncovers novel biology.</title>
        <authorList>
            <person name="Wiegand S."/>
            <person name="Jogler M."/>
            <person name="Boedeker C."/>
            <person name="Pinto D."/>
            <person name="Vollmers J."/>
            <person name="Rivas-Marin E."/>
            <person name="Kohn T."/>
            <person name="Peeters S.H."/>
            <person name="Heuer A."/>
            <person name="Rast P."/>
            <person name="Oberbeckmann S."/>
            <person name="Bunk B."/>
            <person name="Jeske O."/>
            <person name="Meyerdierks A."/>
            <person name="Storesund J.E."/>
            <person name="Kallscheuer N."/>
            <person name="Luecker S."/>
            <person name="Lage O.M."/>
            <person name="Pohl T."/>
            <person name="Merkel B.J."/>
            <person name="Hornburger P."/>
            <person name="Mueller R.-W."/>
            <person name="Bruemmer F."/>
            <person name="Labrenz M."/>
            <person name="Spormann A.M."/>
            <person name="Op den Camp H."/>
            <person name="Overmann J."/>
            <person name="Amann R."/>
            <person name="Jetten M.S.M."/>
            <person name="Mascher T."/>
            <person name="Medema M.H."/>
            <person name="Devos D.P."/>
            <person name="Kaster A.-K."/>
            <person name="Ovreas L."/>
            <person name="Rohde M."/>
            <person name="Galperin M.Y."/>
            <person name="Jogler C."/>
        </authorList>
    </citation>
    <scope>NUCLEOTIDE SEQUENCE [LARGE SCALE GENOMIC DNA]</scope>
    <source>
        <strain evidence="4 5">Pla163</strain>
    </source>
</reference>
<organism evidence="4 5">
    <name type="scientific">Rohdeia mirabilis</name>
    <dbReference type="NCBI Taxonomy" id="2528008"/>
    <lineage>
        <taxon>Bacteria</taxon>
        <taxon>Pseudomonadati</taxon>
        <taxon>Planctomycetota</taxon>
        <taxon>Planctomycetia</taxon>
        <taxon>Planctomycetia incertae sedis</taxon>
        <taxon>Rohdeia</taxon>
    </lineage>
</organism>
<protein>
    <submittedName>
        <fullName evidence="4">Tetratricopeptide repeat protein</fullName>
    </submittedName>
</protein>
<evidence type="ECO:0000256" key="1">
    <source>
        <dbReference type="ARBA" id="ARBA00022737"/>
    </source>
</evidence>
<dbReference type="EMBL" id="CP036290">
    <property type="protein sequence ID" value="QDU84847.1"/>
    <property type="molecule type" value="Genomic_DNA"/>
</dbReference>
<evidence type="ECO:0000313" key="5">
    <source>
        <dbReference type="Proteomes" id="UP000319342"/>
    </source>
</evidence>
<keyword evidence="2 3" id="KW-0802">TPR repeat</keyword>
<dbReference type="AlphaFoldDB" id="A0A518D057"/>
<name>A0A518D057_9BACT</name>
<dbReference type="PANTHER" id="PTHR45586:SF1">
    <property type="entry name" value="LIPOPOLYSACCHARIDE ASSEMBLY PROTEIN B"/>
    <property type="match status" value="1"/>
</dbReference>
<feature type="repeat" description="TPR" evidence="3">
    <location>
        <begin position="51"/>
        <end position="84"/>
    </location>
</feature>
<evidence type="ECO:0000313" key="4">
    <source>
        <dbReference type="EMBL" id="QDU84847.1"/>
    </source>
</evidence>
<dbReference type="InterPro" id="IPR051012">
    <property type="entry name" value="CellSynth/LPSAsmb/PSIAsmb"/>
</dbReference>
<gene>
    <name evidence="4" type="ORF">Pla163_19650</name>
</gene>